<keyword evidence="2" id="KW-0808">Transferase</keyword>
<dbReference type="SUPFAM" id="SSF53448">
    <property type="entry name" value="Nucleotide-diphospho-sugar transferases"/>
    <property type="match status" value="1"/>
</dbReference>
<dbReference type="PANTHER" id="PTHR22916">
    <property type="entry name" value="GLYCOSYLTRANSFERASE"/>
    <property type="match status" value="1"/>
</dbReference>
<evidence type="ECO:0000259" key="3">
    <source>
        <dbReference type="Pfam" id="PF00535"/>
    </source>
</evidence>
<protein>
    <recommendedName>
        <fullName evidence="3">Glycosyltransferase 2-like domain-containing protein</fullName>
    </recommendedName>
</protein>
<dbReference type="Pfam" id="PF00535">
    <property type="entry name" value="Glycos_transf_2"/>
    <property type="match status" value="1"/>
</dbReference>
<dbReference type="Gene3D" id="3.90.550.10">
    <property type="entry name" value="Spore Coat Polysaccharide Biosynthesis Protein SpsA, Chain A"/>
    <property type="match status" value="1"/>
</dbReference>
<feature type="domain" description="Glycosyltransferase 2-like" evidence="3">
    <location>
        <begin position="7"/>
        <end position="138"/>
    </location>
</feature>
<gene>
    <name evidence="4" type="ORF">BCR21_06920</name>
</gene>
<sequence length="358" mass="42076">MCSPVISIIVPIYKTHKAYLLKCLTSLIEQTADAIYFEILLIDDNNFQDETGTICEEFASMYENCVVYHKENGGVSSARNLGIKKAKGEFLCFLDADDWLECRAVETMVRAIEKESDLDLLLFSLMIHFPDKQIKNQFWHTSNELFTEADRQCLQLQHYAKGITDYYPQFLASGNHGKLYRRSVVIQHNLTFNEQLTRMEDNLFNLYFVEYAKKIMFIDSVVHDYRKNSESVTNRPNTKIIEEFEKAYREIEIFHQKFDKPSIYDEALVIKRLVGIHIYYDSFWKIATEPPHKNQLNELLQTEPYHTCLKKVNYTYLTPKEKVYITVLKTKNYTLLSLLHKLETFYINVKGQAVNKNN</sequence>
<evidence type="ECO:0000256" key="2">
    <source>
        <dbReference type="ARBA" id="ARBA00022679"/>
    </source>
</evidence>
<dbReference type="RefSeq" id="WP_069645815.1">
    <property type="nucleotide sequence ID" value="NZ_MIJZ01000012.1"/>
</dbReference>
<comment type="caution">
    <text evidence="4">The sequence shown here is derived from an EMBL/GenBank/DDBJ whole genome shotgun (WGS) entry which is preliminary data.</text>
</comment>
<dbReference type="InterPro" id="IPR001173">
    <property type="entry name" value="Glyco_trans_2-like"/>
</dbReference>
<dbReference type="GO" id="GO:0016757">
    <property type="term" value="F:glycosyltransferase activity"/>
    <property type="evidence" value="ECO:0007669"/>
    <property type="project" value="UniProtKB-KW"/>
</dbReference>
<dbReference type="CDD" id="cd00761">
    <property type="entry name" value="Glyco_tranf_GTA_type"/>
    <property type="match status" value="1"/>
</dbReference>
<dbReference type="EMBL" id="MIJZ01000012">
    <property type="protein sequence ID" value="OEG11962.1"/>
    <property type="molecule type" value="Genomic_DNA"/>
</dbReference>
<dbReference type="OrthoDB" id="396512at2"/>
<accession>A0A1E5GGX2</accession>
<evidence type="ECO:0000313" key="4">
    <source>
        <dbReference type="EMBL" id="OEG11962.1"/>
    </source>
</evidence>
<dbReference type="Proteomes" id="UP000094068">
    <property type="component" value="Unassembled WGS sequence"/>
</dbReference>
<name>A0A1E5GGX2_9ENTE</name>
<keyword evidence="1" id="KW-0328">Glycosyltransferase</keyword>
<evidence type="ECO:0000256" key="1">
    <source>
        <dbReference type="ARBA" id="ARBA00022676"/>
    </source>
</evidence>
<organism evidence="4 5">
    <name type="scientific">Enterococcus ureasiticus</name>
    <dbReference type="NCBI Taxonomy" id="903984"/>
    <lineage>
        <taxon>Bacteria</taxon>
        <taxon>Bacillati</taxon>
        <taxon>Bacillota</taxon>
        <taxon>Bacilli</taxon>
        <taxon>Lactobacillales</taxon>
        <taxon>Enterococcaceae</taxon>
        <taxon>Enterococcus</taxon>
    </lineage>
</organism>
<proteinExistence type="predicted"/>
<keyword evidence="5" id="KW-1185">Reference proteome</keyword>
<dbReference type="InterPro" id="IPR029044">
    <property type="entry name" value="Nucleotide-diphossugar_trans"/>
</dbReference>
<dbReference type="PANTHER" id="PTHR22916:SF51">
    <property type="entry name" value="GLYCOSYLTRANSFERASE EPSH-RELATED"/>
    <property type="match status" value="1"/>
</dbReference>
<dbReference type="AlphaFoldDB" id="A0A1E5GGX2"/>
<dbReference type="STRING" id="903984.BCR21_06920"/>
<reference evidence="5" key="1">
    <citation type="submission" date="2016-09" db="EMBL/GenBank/DDBJ databases">
        <authorList>
            <person name="Gulvik C.A."/>
        </authorList>
    </citation>
    <scope>NUCLEOTIDE SEQUENCE [LARGE SCALE GENOMIC DNA]</scope>
    <source>
        <strain evidence="5">DSM 23328</strain>
    </source>
</reference>
<evidence type="ECO:0000313" key="5">
    <source>
        <dbReference type="Proteomes" id="UP000094068"/>
    </source>
</evidence>